<dbReference type="InterPro" id="IPR011047">
    <property type="entry name" value="Quinoprotein_ADH-like_sf"/>
</dbReference>
<feature type="region of interest" description="Disordered" evidence="1">
    <location>
        <begin position="25"/>
        <end position="51"/>
    </location>
</feature>
<evidence type="ECO:0000256" key="2">
    <source>
        <dbReference type="SAM" id="SignalP"/>
    </source>
</evidence>
<protein>
    <recommendedName>
        <fullName evidence="3">Pyrrolo-quinoline quinone repeat domain-containing protein</fullName>
    </recommendedName>
</protein>
<evidence type="ECO:0000259" key="3">
    <source>
        <dbReference type="Pfam" id="PF13360"/>
    </source>
</evidence>
<keyword evidence="5" id="KW-1185">Reference proteome</keyword>
<name>A0A147KL06_THECS</name>
<dbReference type="OrthoDB" id="3418476at2"/>
<feature type="region of interest" description="Disordered" evidence="1">
    <location>
        <begin position="198"/>
        <end position="218"/>
    </location>
</feature>
<feature type="compositionally biased region" description="Acidic residues" evidence="1">
    <location>
        <begin position="291"/>
        <end position="308"/>
    </location>
</feature>
<comment type="caution">
    <text evidence="4">The sequence shown here is derived from an EMBL/GenBank/DDBJ whole genome shotgun (WGS) entry which is preliminary data.</text>
</comment>
<evidence type="ECO:0000313" key="4">
    <source>
        <dbReference type="EMBL" id="KUP97994.1"/>
    </source>
</evidence>
<sequence>MRSGRRRLWTLVTGVILLSAAVSCTDRDAPPEPAPSSPRPLPTVYEGEAPPGLADTPLRYLHDPQEPAQEILDDPRGVRIHAVGDAFLISSNSEERHLLQEAADGRVLWRGESRVERFTQDRTGADVFEVSTREGDRVTRSVVDAAGRTVWTSSDPRESYLNGLVVRAPADWSASEPYGEFVIREPAEGGVEWSYEFTAPEDPARGDAQEDGDKDAEDEEAAAHLGVPVGARDEVVLLDDGAGLLQARDLADDGALLWRVSGDSVEAPDGRTLSTPRPHLVGFYTLPAAEKEEDAPTGAEESAEPDETAEPRWTVLVRWSSPEESSLLSLHDLRDGTTLWTLGEPGSNPLGDSFGATPVPGTVWDGATGTLLVPQADAATTVIAVDLAAGERLWSFDSVAERSVSPRFALAGYVYGDSRADDDGSQVVFEATTKDVVADDLTGYVEAVTDNGHALVVQDRQRFVFAPETPPKPTAAPSLSPTERG</sequence>
<feature type="chain" id="PRO_5038531141" description="Pyrrolo-quinoline quinone repeat domain-containing protein" evidence="2">
    <location>
        <begin position="25"/>
        <end position="485"/>
    </location>
</feature>
<accession>A0A147KL06</accession>
<dbReference type="RefSeq" id="WP_068756502.1">
    <property type="nucleotide sequence ID" value="NZ_KQ950182.1"/>
</dbReference>
<feature type="region of interest" description="Disordered" evidence="1">
    <location>
        <begin position="289"/>
        <end position="312"/>
    </location>
</feature>
<feature type="compositionally biased region" description="Acidic residues" evidence="1">
    <location>
        <begin position="209"/>
        <end position="218"/>
    </location>
</feature>
<dbReference type="STRING" id="665004.AC529_03310"/>
<reference evidence="5" key="1">
    <citation type="journal article" date="2017" name="Acta Aliment.">
        <title>Plant polysaccharide degrading enzyme system of Thermpbifida cellulosilytica TB100 revealed by de novo genome project data.</title>
        <authorList>
            <person name="Toth A."/>
            <person name="Baka E."/>
            <person name="Luzics S."/>
            <person name="Bata-Vidacs I."/>
            <person name="Nagy I."/>
            <person name="Balint B."/>
            <person name="Herceg R."/>
            <person name="Olasz F."/>
            <person name="Wilk T."/>
            <person name="Nagy T."/>
            <person name="Kriszt B."/>
            <person name="Nagy I."/>
            <person name="Kukolya J."/>
        </authorList>
    </citation>
    <scope>NUCLEOTIDE SEQUENCE [LARGE SCALE GENOMIC DNA]</scope>
    <source>
        <strain evidence="5">TB100</strain>
    </source>
</reference>
<gene>
    <name evidence="4" type="ORF">AC529_03310</name>
</gene>
<dbReference type="PATRIC" id="fig|665004.4.peg.2594"/>
<feature type="domain" description="Pyrrolo-quinoline quinone repeat" evidence="3">
    <location>
        <begin position="81"/>
        <end position="204"/>
    </location>
</feature>
<organism evidence="4 5">
    <name type="scientific">Thermobifida cellulosilytica TB100</name>
    <dbReference type="NCBI Taxonomy" id="665004"/>
    <lineage>
        <taxon>Bacteria</taxon>
        <taxon>Bacillati</taxon>
        <taxon>Actinomycetota</taxon>
        <taxon>Actinomycetes</taxon>
        <taxon>Streptosporangiales</taxon>
        <taxon>Nocardiopsidaceae</taxon>
        <taxon>Thermobifida</taxon>
    </lineage>
</organism>
<dbReference type="PROSITE" id="PS51257">
    <property type="entry name" value="PROKAR_LIPOPROTEIN"/>
    <property type="match status" value="1"/>
</dbReference>
<proteinExistence type="predicted"/>
<dbReference type="Proteomes" id="UP000074382">
    <property type="component" value="Unassembled WGS sequence"/>
</dbReference>
<dbReference type="Gene3D" id="2.130.10.10">
    <property type="entry name" value="YVTN repeat-like/Quinoprotein amine dehydrogenase"/>
    <property type="match status" value="1"/>
</dbReference>
<dbReference type="SUPFAM" id="SSF50998">
    <property type="entry name" value="Quinoprotein alcohol dehydrogenase-like"/>
    <property type="match status" value="1"/>
</dbReference>
<feature type="compositionally biased region" description="Pro residues" evidence="1">
    <location>
        <begin position="31"/>
        <end position="41"/>
    </location>
</feature>
<feature type="region of interest" description="Disordered" evidence="1">
    <location>
        <begin position="466"/>
        <end position="485"/>
    </location>
</feature>
<evidence type="ECO:0000256" key="1">
    <source>
        <dbReference type="SAM" id="MobiDB-lite"/>
    </source>
</evidence>
<feature type="signal peptide" evidence="2">
    <location>
        <begin position="1"/>
        <end position="24"/>
    </location>
</feature>
<dbReference type="InterPro" id="IPR015943">
    <property type="entry name" value="WD40/YVTN_repeat-like_dom_sf"/>
</dbReference>
<keyword evidence="2" id="KW-0732">Signal</keyword>
<dbReference type="EMBL" id="LGEM01000016">
    <property type="protein sequence ID" value="KUP97994.1"/>
    <property type="molecule type" value="Genomic_DNA"/>
</dbReference>
<dbReference type="AlphaFoldDB" id="A0A147KL06"/>
<evidence type="ECO:0000313" key="5">
    <source>
        <dbReference type="Proteomes" id="UP000074382"/>
    </source>
</evidence>
<dbReference type="Pfam" id="PF13360">
    <property type="entry name" value="PQQ_2"/>
    <property type="match status" value="1"/>
</dbReference>
<dbReference type="InterPro" id="IPR002372">
    <property type="entry name" value="PQQ_rpt_dom"/>
</dbReference>